<evidence type="ECO:0000256" key="2">
    <source>
        <dbReference type="ARBA" id="ARBA00012251"/>
    </source>
</evidence>
<keyword evidence="7" id="KW-0833">Ubl conjugation pathway</keyword>
<evidence type="ECO:0000313" key="12">
    <source>
        <dbReference type="Proteomes" id="UP000275078"/>
    </source>
</evidence>
<dbReference type="InterPro" id="IPR031127">
    <property type="entry name" value="E3_UB_ligase_RBR"/>
</dbReference>
<dbReference type="Gene3D" id="1.20.120.1750">
    <property type="match status" value="1"/>
</dbReference>
<protein>
    <recommendedName>
        <fullName evidence="2">RBR-type E3 ubiquitin transferase</fullName>
        <ecNumber evidence="2">2.3.2.31</ecNumber>
    </recommendedName>
</protein>
<comment type="catalytic activity">
    <reaction evidence="1">
        <text>[E2 ubiquitin-conjugating enzyme]-S-ubiquitinyl-L-cysteine + [acceptor protein]-L-lysine = [E2 ubiquitin-conjugating enzyme]-L-cysteine + [acceptor protein]-N(6)-ubiquitinyl-L-lysine.</text>
        <dbReference type="EC" id="2.3.2.31"/>
    </reaction>
</comment>
<accession>A0A3N4I039</accession>
<dbReference type="EMBL" id="ML119699">
    <property type="protein sequence ID" value="RPA79473.1"/>
    <property type="molecule type" value="Genomic_DNA"/>
</dbReference>
<evidence type="ECO:0000256" key="4">
    <source>
        <dbReference type="ARBA" id="ARBA00022723"/>
    </source>
</evidence>
<evidence type="ECO:0000313" key="11">
    <source>
        <dbReference type="EMBL" id="RPA79473.1"/>
    </source>
</evidence>
<dbReference type="STRING" id="1160509.A0A3N4I039"/>
<keyword evidence="12" id="KW-1185">Reference proteome</keyword>
<reference evidence="11 12" key="1">
    <citation type="journal article" date="2018" name="Nat. Ecol. Evol.">
        <title>Pezizomycetes genomes reveal the molecular basis of ectomycorrhizal truffle lifestyle.</title>
        <authorList>
            <person name="Murat C."/>
            <person name="Payen T."/>
            <person name="Noel B."/>
            <person name="Kuo A."/>
            <person name="Morin E."/>
            <person name="Chen J."/>
            <person name="Kohler A."/>
            <person name="Krizsan K."/>
            <person name="Balestrini R."/>
            <person name="Da Silva C."/>
            <person name="Montanini B."/>
            <person name="Hainaut M."/>
            <person name="Levati E."/>
            <person name="Barry K.W."/>
            <person name="Belfiori B."/>
            <person name="Cichocki N."/>
            <person name="Clum A."/>
            <person name="Dockter R.B."/>
            <person name="Fauchery L."/>
            <person name="Guy J."/>
            <person name="Iotti M."/>
            <person name="Le Tacon F."/>
            <person name="Lindquist E.A."/>
            <person name="Lipzen A."/>
            <person name="Malagnac F."/>
            <person name="Mello A."/>
            <person name="Molinier V."/>
            <person name="Miyauchi S."/>
            <person name="Poulain J."/>
            <person name="Riccioni C."/>
            <person name="Rubini A."/>
            <person name="Sitrit Y."/>
            <person name="Splivallo R."/>
            <person name="Traeger S."/>
            <person name="Wang M."/>
            <person name="Zifcakova L."/>
            <person name="Wipf D."/>
            <person name="Zambonelli A."/>
            <person name="Paolocci F."/>
            <person name="Nowrousian M."/>
            <person name="Ottonello S."/>
            <person name="Baldrian P."/>
            <person name="Spatafora J.W."/>
            <person name="Henrissat B."/>
            <person name="Nagy L.G."/>
            <person name="Aury J.M."/>
            <person name="Wincker P."/>
            <person name="Grigoriev I.V."/>
            <person name="Bonfante P."/>
            <person name="Martin F.M."/>
        </authorList>
    </citation>
    <scope>NUCLEOTIDE SEQUENCE [LARGE SCALE GENOMIC DNA]</scope>
    <source>
        <strain evidence="11 12">RN42</strain>
    </source>
</reference>
<sequence length="160" mass="17796">HLLCRTCLHTLFVNAIAEEGSYPPRCCPSLKDGITLSRISRINVLSTEETKPFEEKIVEYGELNRTYCHGSECAKFIPKQLIRGSIATCTCGLETCTDCGRRNHQGDCDVEAGKTPKMLTKIAKRKGWKRCWKCTRMIAKKGGCSTVTCKCGAAFCYRCG</sequence>
<dbReference type="PROSITE" id="PS51873">
    <property type="entry name" value="TRIAD"/>
    <property type="match status" value="1"/>
</dbReference>
<keyword evidence="9" id="KW-0732">Signal</keyword>
<feature type="chain" id="PRO_5018228689" description="RBR-type E3 ubiquitin transferase" evidence="9">
    <location>
        <begin position="18"/>
        <end position="160"/>
    </location>
</feature>
<evidence type="ECO:0000256" key="6">
    <source>
        <dbReference type="ARBA" id="ARBA00022771"/>
    </source>
</evidence>
<dbReference type="InterPro" id="IPR044066">
    <property type="entry name" value="TRIAD_supradom"/>
</dbReference>
<feature type="non-terminal residue" evidence="11">
    <location>
        <position position="1"/>
    </location>
</feature>
<keyword evidence="3" id="KW-0808">Transferase</keyword>
<dbReference type="Pfam" id="PF01485">
    <property type="entry name" value="IBR"/>
    <property type="match status" value="2"/>
</dbReference>
<organism evidence="11 12">
    <name type="scientific">Ascobolus immersus RN42</name>
    <dbReference type="NCBI Taxonomy" id="1160509"/>
    <lineage>
        <taxon>Eukaryota</taxon>
        <taxon>Fungi</taxon>
        <taxon>Dikarya</taxon>
        <taxon>Ascomycota</taxon>
        <taxon>Pezizomycotina</taxon>
        <taxon>Pezizomycetes</taxon>
        <taxon>Pezizales</taxon>
        <taxon>Ascobolaceae</taxon>
        <taxon>Ascobolus</taxon>
    </lineage>
</organism>
<dbReference type="SUPFAM" id="SSF57850">
    <property type="entry name" value="RING/U-box"/>
    <property type="match status" value="1"/>
</dbReference>
<dbReference type="InterPro" id="IPR002867">
    <property type="entry name" value="IBR_dom"/>
</dbReference>
<keyword evidence="8" id="KW-0862">Zinc</keyword>
<feature type="non-terminal residue" evidence="11">
    <location>
        <position position="160"/>
    </location>
</feature>
<evidence type="ECO:0000256" key="8">
    <source>
        <dbReference type="ARBA" id="ARBA00022833"/>
    </source>
</evidence>
<evidence type="ECO:0000256" key="5">
    <source>
        <dbReference type="ARBA" id="ARBA00022737"/>
    </source>
</evidence>
<dbReference type="PANTHER" id="PTHR11685">
    <property type="entry name" value="RBR FAMILY RING FINGER AND IBR DOMAIN-CONTAINING"/>
    <property type="match status" value="1"/>
</dbReference>
<feature type="signal peptide" evidence="9">
    <location>
        <begin position="1"/>
        <end position="17"/>
    </location>
</feature>
<dbReference type="OrthoDB" id="9977870at2759"/>
<evidence type="ECO:0000256" key="7">
    <source>
        <dbReference type="ARBA" id="ARBA00022786"/>
    </source>
</evidence>
<proteinExistence type="predicted"/>
<dbReference type="GO" id="GO:0016567">
    <property type="term" value="P:protein ubiquitination"/>
    <property type="evidence" value="ECO:0007669"/>
    <property type="project" value="InterPro"/>
</dbReference>
<evidence type="ECO:0000259" key="10">
    <source>
        <dbReference type="PROSITE" id="PS51873"/>
    </source>
</evidence>
<keyword evidence="5" id="KW-0677">Repeat</keyword>
<evidence type="ECO:0000256" key="9">
    <source>
        <dbReference type="SAM" id="SignalP"/>
    </source>
</evidence>
<gene>
    <name evidence="11" type="ORF">BJ508DRAFT_190595</name>
</gene>
<evidence type="ECO:0000256" key="3">
    <source>
        <dbReference type="ARBA" id="ARBA00022679"/>
    </source>
</evidence>
<evidence type="ECO:0000256" key="1">
    <source>
        <dbReference type="ARBA" id="ARBA00001798"/>
    </source>
</evidence>
<keyword evidence="4" id="KW-0479">Metal-binding</keyword>
<dbReference type="EC" id="2.3.2.31" evidence="2"/>
<feature type="domain" description="RING-type" evidence="10">
    <location>
        <begin position="1"/>
        <end position="160"/>
    </location>
</feature>
<dbReference type="Proteomes" id="UP000275078">
    <property type="component" value="Unassembled WGS sequence"/>
</dbReference>
<dbReference type="GO" id="GO:0061630">
    <property type="term" value="F:ubiquitin protein ligase activity"/>
    <property type="evidence" value="ECO:0007669"/>
    <property type="project" value="UniProtKB-EC"/>
</dbReference>
<keyword evidence="6" id="KW-0863">Zinc-finger</keyword>
<dbReference type="AlphaFoldDB" id="A0A3N4I039"/>
<name>A0A3N4I039_ASCIM</name>
<dbReference type="GO" id="GO:0008270">
    <property type="term" value="F:zinc ion binding"/>
    <property type="evidence" value="ECO:0007669"/>
    <property type="project" value="UniProtKB-KW"/>
</dbReference>